<protein>
    <submittedName>
        <fullName evidence="2">Uncharacterized protein</fullName>
    </submittedName>
</protein>
<evidence type="ECO:0000256" key="1">
    <source>
        <dbReference type="SAM" id="MobiDB-lite"/>
    </source>
</evidence>
<reference evidence="2" key="2">
    <citation type="submission" date="2015-03" db="UniProtKB">
        <authorList>
            <consortium name="EnsemblPlants"/>
        </authorList>
    </citation>
    <scope>IDENTIFICATION</scope>
</reference>
<keyword evidence="3" id="KW-1185">Reference proteome</keyword>
<sequence length="117" mass="11766">MGRVSSSPFRTPKPYIWLWATSLCDGQPVDGGEEVAGDAVAETRENGTAPGTCLAAASFAFAGEAVVGAGRFSYTTTTTGFCCSGCGCVGGGVGVGRDDDDEEEGKAAQNALRSSSA</sequence>
<name>A0A0D3GKB7_9ORYZ</name>
<evidence type="ECO:0000313" key="3">
    <source>
        <dbReference type="Proteomes" id="UP000026960"/>
    </source>
</evidence>
<dbReference type="AlphaFoldDB" id="A0A0D3GKB7"/>
<organism evidence="2">
    <name type="scientific">Oryza barthii</name>
    <dbReference type="NCBI Taxonomy" id="65489"/>
    <lineage>
        <taxon>Eukaryota</taxon>
        <taxon>Viridiplantae</taxon>
        <taxon>Streptophyta</taxon>
        <taxon>Embryophyta</taxon>
        <taxon>Tracheophyta</taxon>
        <taxon>Spermatophyta</taxon>
        <taxon>Magnoliopsida</taxon>
        <taxon>Liliopsida</taxon>
        <taxon>Poales</taxon>
        <taxon>Poaceae</taxon>
        <taxon>BOP clade</taxon>
        <taxon>Oryzoideae</taxon>
        <taxon>Oryzeae</taxon>
        <taxon>Oryzinae</taxon>
        <taxon>Oryza</taxon>
    </lineage>
</organism>
<accession>A0A0D3GKB7</accession>
<proteinExistence type="predicted"/>
<reference evidence="2" key="1">
    <citation type="journal article" date="2009" name="Rice">
        <title>De Novo Next Generation Sequencing of Plant Genomes.</title>
        <authorList>
            <person name="Rounsley S."/>
            <person name="Marri P.R."/>
            <person name="Yu Y."/>
            <person name="He R."/>
            <person name="Sisneros N."/>
            <person name="Goicoechea J.L."/>
            <person name="Lee S.J."/>
            <person name="Angelova A."/>
            <person name="Kudrna D."/>
            <person name="Luo M."/>
            <person name="Affourtit J."/>
            <person name="Desany B."/>
            <person name="Knight J."/>
            <person name="Niazi F."/>
            <person name="Egholm M."/>
            <person name="Wing R.A."/>
        </authorList>
    </citation>
    <scope>NUCLEOTIDE SEQUENCE [LARGE SCALE GENOMIC DNA]</scope>
    <source>
        <strain evidence="2">cv. IRGC 105608</strain>
    </source>
</reference>
<dbReference type="Proteomes" id="UP000026960">
    <property type="component" value="Chromosome 6"/>
</dbReference>
<dbReference type="Gramene" id="OBART06G26000.1">
    <property type="protein sequence ID" value="OBART06G26000.1"/>
    <property type="gene ID" value="OBART06G26000"/>
</dbReference>
<evidence type="ECO:0000313" key="2">
    <source>
        <dbReference type="EnsemblPlants" id="OBART06G26000.1"/>
    </source>
</evidence>
<dbReference type="EnsemblPlants" id="OBART06G26000.1">
    <property type="protein sequence ID" value="OBART06G26000.1"/>
    <property type="gene ID" value="OBART06G26000"/>
</dbReference>
<dbReference type="PaxDb" id="65489-OBART06G26000.1"/>
<feature type="region of interest" description="Disordered" evidence="1">
    <location>
        <begin position="97"/>
        <end position="117"/>
    </location>
</feature>
<dbReference type="HOGENOM" id="CLU_2088520_0_0_1"/>